<evidence type="ECO:0000313" key="4">
    <source>
        <dbReference type="Proteomes" id="UP001234602"/>
    </source>
</evidence>
<comment type="caution">
    <text evidence="3">The sequence shown here is derived from an EMBL/GenBank/DDBJ whole genome shotgun (WGS) entry which is preliminary data.</text>
</comment>
<organism evidence="3 4">
    <name type="scientific">Peribacillus simplex</name>
    <dbReference type="NCBI Taxonomy" id="1478"/>
    <lineage>
        <taxon>Bacteria</taxon>
        <taxon>Bacillati</taxon>
        <taxon>Bacillota</taxon>
        <taxon>Bacilli</taxon>
        <taxon>Bacillales</taxon>
        <taxon>Bacillaceae</taxon>
        <taxon>Peribacillus</taxon>
    </lineage>
</organism>
<dbReference type="GO" id="GO:0006281">
    <property type="term" value="P:DNA repair"/>
    <property type="evidence" value="ECO:0007669"/>
    <property type="project" value="InterPro"/>
</dbReference>
<dbReference type="EMBL" id="JAUCEY010000008">
    <property type="protein sequence ID" value="MDM5452396.1"/>
    <property type="molecule type" value="Genomic_DNA"/>
</dbReference>
<feature type="domain" description="Methylated-DNA-[protein]-cysteine S-methyltransferase DNA binding" evidence="2">
    <location>
        <begin position="4"/>
        <end position="84"/>
    </location>
</feature>
<name>A0AAW7IL36_9BACI</name>
<evidence type="ECO:0000259" key="2">
    <source>
        <dbReference type="Pfam" id="PF01035"/>
    </source>
</evidence>
<dbReference type="InterPro" id="IPR052520">
    <property type="entry name" value="ATL_DNA_repair"/>
</dbReference>
<dbReference type="InterPro" id="IPR036217">
    <property type="entry name" value="MethylDNA_cys_MeTrfase_DNAb"/>
</dbReference>
<evidence type="ECO:0000313" key="3">
    <source>
        <dbReference type="EMBL" id="MDM5452396.1"/>
    </source>
</evidence>
<proteinExistence type="predicted"/>
<dbReference type="PANTHER" id="PTHR42942:SF1">
    <property type="entry name" value="ALKYLTRANSFERASE-LIKE PROTEIN 1"/>
    <property type="match status" value="1"/>
</dbReference>
<dbReference type="Proteomes" id="UP001234602">
    <property type="component" value="Unassembled WGS sequence"/>
</dbReference>
<sequence length="109" mass="12255">MESFTERVIKIIQHIPSGKVMTYGQIGQLAGSQQGARQVVRILHSSSKKHDLPWHRVINAKGEIGIKAEGAAEHQKAMLESEGVTFTKRNTVDLEAFRYHPEFFNGKPE</sequence>
<evidence type="ECO:0000256" key="1">
    <source>
        <dbReference type="ARBA" id="ARBA00022763"/>
    </source>
</evidence>
<accession>A0AAW7IL36</accession>
<dbReference type="KEGG" id="bsj:UP17_18790"/>
<dbReference type="CDD" id="cd06445">
    <property type="entry name" value="ATase"/>
    <property type="match status" value="1"/>
</dbReference>
<protein>
    <submittedName>
        <fullName evidence="3">MGMT family protein</fullName>
    </submittedName>
</protein>
<dbReference type="GO" id="GO:0003824">
    <property type="term" value="F:catalytic activity"/>
    <property type="evidence" value="ECO:0007669"/>
    <property type="project" value="InterPro"/>
</dbReference>
<keyword evidence="1" id="KW-0227">DNA damage</keyword>
<dbReference type="PANTHER" id="PTHR42942">
    <property type="entry name" value="6-O-METHYLGUANINE DNA METHYLTRANSFERASE"/>
    <property type="match status" value="1"/>
</dbReference>
<dbReference type="InterPro" id="IPR014048">
    <property type="entry name" value="MethylDNA_cys_MeTrfase_DNA-bd"/>
</dbReference>
<dbReference type="InterPro" id="IPR036388">
    <property type="entry name" value="WH-like_DNA-bd_sf"/>
</dbReference>
<dbReference type="SUPFAM" id="SSF46767">
    <property type="entry name" value="Methylated DNA-protein cysteine methyltransferase, C-terminal domain"/>
    <property type="match status" value="1"/>
</dbReference>
<dbReference type="RefSeq" id="WP_081108891.1">
    <property type="nucleotide sequence ID" value="NZ_CP011008.1"/>
</dbReference>
<dbReference type="Pfam" id="PF01035">
    <property type="entry name" value="DNA_binding_1"/>
    <property type="match status" value="1"/>
</dbReference>
<dbReference type="Gene3D" id="1.10.10.10">
    <property type="entry name" value="Winged helix-like DNA-binding domain superfamily/Winged helix DNA-binding domain"/>
    <property type="match status" value="1"/>
</dbReference>
<reference evidence="3" key="1">
    <citation type="submission" date="2023-06" db="EMBL/GenBank/DDBJ databases">
        <title>Comparative genomics of Bacillaceae isolates and their secondary metabolite potential.</title>
        <authorList>
            <person name="Song L."/>
            <person name="Nielsen L.J."/>
            <person name="Mohite O."/>
            <person name="Xu X."/>
            <person name="Weber T."/>
            <person name="Kovacs A.T."/>
        </authorList>
    </citation>
    <scope>NUCLEOTIDE SEQUENCE</scope>
    <source>
        <strain evidence="3">D8_B_37</strain>
    </source>
</reference>
<dbReference type="AlphaFoldDB" id="A0AAW7IL36"/>
<gene>
    <name evidence="3" type="ORF">QUF89_09400</name>
</gene>